<protein>
    <submittedName>
        <fullName evidence="1">Uncharacterized protein</fullName>
    </submittedName>
</protein>
<name>A0A6G1JNM7_9PLEO</name>
<gene>
    <name evidence="1" type="ORF">K458DRAFT_6157</name>
</gene>
<proteinExistence type="predicted"/>
<dbReference type="AlphaFoldDB" id="A0A6G1JNM7"/>
<evidence type="ECO:0000313" key="2">
    <source>
        <dbReference type="Proteomes" id="UP000799291"/>
    </source>
</evidence>
<evidence type="ECO:0000313" key="1">
    <source>
        <dbReference type="EMBL" id="KAF2691830.1"/>
    </source>
</evidence>
<sequence length="120" mass="13500">MRISIAIERCAPSVLPRIQLTPLVHLIHKNVPLSPDRRSLGSRTRVGHRASFAMFGASSVGGAEAIRGAGSCACLRRPCRWARVQALRRLALGIRWRAWMRSAVRRWGDDGMVSRCWLQR</sequence>
<keyword evidence="2" id="KW-1185">Reference proteome</keyword>
<dbReference type="EMBL" id="MU005569">
    <property type="protein sequence ID" value="KAF2691830.1"/>
    <property type="molecule type" value="Genomic_DNA"/>
</dbReference>
<organism evidence="1 2">
    <name type="scientific">Lentithecium fluviatile CBS 122367</name>
    <dbReference type="NCBI Taxonomy" id="1168545"/>
    <lineage>
        <taxon>Eukaryota</taxon>
        <taxon>Fungi</taxon>
        <taxon>Dikarya</taxon>
        <taxon>Ascomycota</taxon>
        <taxon>Pezizomycotina</taxon>
        <taxon>Dothideomycetes</taxon>
        <taxon>Pleosporomycetidae</taxon>
        <taxon>Pleosporales</taxon>
        <taxon>Massarineae</taxon>
        <taxon>Lentitheciaceae</taxon>
        <taxon>Lentithecium</taxon>
    </lineage>
</organism>
<accession>A0A6G1JNM7</accession>
<reference evidence="1" key="1">
    <citation type="journal article" date="2020" name="Stud. Mycol.">
        <title>101 Dothideomycetes genomes: a test case for predicting lifestyles and emergence of pathogens.</title>
        <authorList>
            <person name="Haridas S."/>
            <person name="Albert R."/>
            <person name="Binder M."/>
            <person name="Bloem J."/>
            <person name="Labutti K."/>
            <person name="Salamov A."/>
            <person name="Andreopoulos B."/>
            <person name="Baker S."/>
            <person name="Barry K."/>
            <person name="Bills G."/>
            <person name="Bluhm B."/>
            <person name="Cannon C."/>
            <person name="Castanera R."/>
            <person name="Culley D."/>
            <person name="Daum C."/>
            <person name="Ezra D."/>
            <person name="Gonzalez J."/>
            <person name="Henrissat B."/>
            <person name="Kuo A."/>
            <person name="Liang C."/>
            <person name="Lipzen A."/>
            <person name="Lutzoni F."/>
            <person name="Magnuson J."/>
            <person name="Mondo S."/>
            <person name="Nolan M."/>
            <person name="Ohm R."/>
            <person name="Pangilinan J."/>
            <person name="Park H.-J."/>
            <person name="Ramirez L."/>
            <person name="Alfaro M."/>
            <person name="Sun H."/>
            <person name="Tritt A."/>
            <person name="Yoshinaga Y."/>
            <person name="Zwiers L.-H."/>
            <person name="Turgeon B."/>
            <person name="Goodwin S."/>
            <person name="Spatafora J."/>
            <person name="Crous P."/>
            <person name="Grigoriev I."/>
        </authorList>
    </citation>
    <scope>NUCLEOTIDE SEQUENCE</scope>
    <source>
        <strain evidence="1">CBS 122367</strain>
    </source>
</reference>
<dbReference type="Proteomes" id="UP000799291">
    <property type="component" value="Unassembled WGS sequence"/>
</dbReference>